<dbReference type="OrthoDB" id="1633470at2"/>
<dbReference type="EMBL" id="VDGI01000003">
    <property type="protein sequence ID" value="TQR20804.1"/>
    <property type="molecule type" value="Genomic_DNA"/>
</dbReference>
<sequence>MQTDKELFDLIKETYPLNPSKDFIESTEHKLRKTAKKLNRKRMGKHLSFAFSGVILFILSVSWLFLFDGKAMVMTTLNSFRENNAVSLVDDEEPLVFIYHTHNTEGFLSETNKNNPSEVFHDTKNITLVGNKLNEALKEKNINSIQDNSNVNGILEERGLYSNESYIISGEVLKDALKRNKSIKMAFDIHRDSSNRNVTTQTLNGIDYARISFIISRSNSNYKDNLEFAKLLHTKLEEKYPGLSRGILEKSNENVSQQSTYNQELLKQSVLLEVGGIENTLEEEYRTVNIFAEIIAENMDKLN</sequence>
<gene>
    <name evidence="2" type="ORF">FG384_04205</name>
</gene>
<organism evidence="2 3">
    <name type="scientific">Psychrobacillus vulpis</name>
    <dbReference type="NCBI Taxonomy" id="2325572"/>
    <lineage>
        <taxon>Bacteria</taxon>
        <taxon>Bacillati</taxon>
        <taxon>Bacillota</taxon>
        <taxon>Bacilli</taxon>
        <taxon>Bacillales</taxon>
        <taxon>Bacillaceae</taxon>
        <taxon>Psychrobacillus</taxon>
    </lineage>
</organism>
<evidence type="ECO:0000256" key="1">
    <source>
        <dbReference type="SAM" id="Phobius"/>
    </source>
</evidence>
<comment type="caution">
    <text evidence="2">The sequence shown here is derived from an EMBL/GenBank/DDBJ whole genome shotgun (WGS) entry which is preliminary data.</text>
</comment>
<dbReference type="AlphaFoldDB" id="A0A544TTQ2"/>
<dbReference type="InterPro" id="IPR010897">
    <property type="entry name" value="Spore_II_P"/>
</dbReference>
<keyword evidence="1" id="KW-1133">Transmembrane helix</keyword>
<accession>A0A544TTQ2</accession>
<feature type="transmembrane region" description="Helical" evidence="1">
    <location>
        <begin position="46"/>
        <end position="66"/>
    </location>
</feature>
<evidence type="ECO:0000313" key="3">
    <source>
        <dbReference type="Proteomes" id="UP000316626"/>
    </source>
</evidence>
<reference evidence="2 3" key="1">
    <citation type="submission" date="2019-06" db="EMBL/GenBank/DDBJ databases">
        <title>Psychrobacillus vulpis sp. nov., a new species isolated from feces of a red fox that inhabits in The Tablas de Daimiel Natural Park, Albacete, Spain.</title>
        <authorList>
            <person name="Rodriguez M."/>
            <person name="Reina J.C."/>
            <person name="Bejar V."/>
            <person name="Llamas I."/>
        </authorList>
    </citation>
    <scope>NUCLEOTIDE SEQUENCE [LARGE SCALE GENOMIC DNA]</scope>
    <source>
        <strain evidence="2 3">Z8</strain>
    </source>
</reference>
<dbReference type="NCBIfam" id="TIGR02867">
    <property type="entry name" value="spore_II_P"/>
    <property type="match status" value="1"/>
</dbReference>
<dbReference type="Proteomes" id="UP000316626">
    <property type="component" value="Unassembled WGS sequence"/>
</dbReference>
<keyword evidence="1" id="KW-0812">Transmembrane</keyword>
<protein>
    <submittedName>
        <fullName evidence="2">Stage II sporulation protein P</fullName>
    </submittedName>
</protein>
<name>A0A544TTQ2_9BACI</name>
<keyword evidence="3" id="KW-1185">Reference proteome</keyword>
<proteinExistence type="predicted"/>
<dbReference type="Pfam" id="PF07454">
    <property type="entry name" value="SpoIIP"/>
    <property type="match status" value="1"/>
</dbReference>
<dbReference type="RefSeq" id="WP_142641339.1">
    <property type="nucleotide sequence ID" value="NZ_VDGI01000003.1"/>
</dbReference>
<keyword evidence="1" id="KW-0472">Membrane</keyword>
<evidence type="ECO:0000313" key="2">
    <source>
        <dbReference type="EMBL" id="TQR20804.1"/>
    </source>
</evidence>